<reference evidence="1 2" key="1">
    <citation type="submission" date="2019-09" db="EMBL/GenBank/DDBJ databases">
        <title>Draft genome sequence of various Type strains from the CCUG.</title>
        <authorList>
            <person name="Pineiro-Iglesias B."/>
            <person name="Tunovic T."/>
            <person name="Unosson C."/>
            <person name="Inganas E."/>
            <person name="Ohlen M."/>
            <person name="Cardew S."/>
            <person name="Jensie-Markopoulos S."/>
            <person name="Salva-Serra F."/>
            <person name="Jaen-Luchoro D."/>
            <person name="Karlsson R."/>
            <person name="Svensson-Stadler L."/>
            <person name="Chun J."/>
            <person name="Moore E."/>
        </authorList>
    </citation>
    <scope>NUCLEOTIDE SEQUENCE [LARGE SCALE GENOMIC DNA]</scope>
    <source>
        <strain evidence="1 2">CCUG 53682T</strain>
    </source>
</reference>
<evidence type="ECO:0000313" key="1">
    <source>
        <dbReference type="EMBL" id="KAA8716349.1"/>
    </source>
</evidence>
<proteinExistence type="predicted"/>
<dbReference type="AlphaFoldDB" id="A0A5M9R7R2"/>
<organism evidence="1 2">
    <name type="scientific">Morganella psychrotolerans</name>
    <dbReference type="NCBI Taxonomy" id="368603"/>
    <lineage>
        <taxon>Bacteria</taxon>
        <taxon>Pseudomonadati</taxon>
        <taxon>Pseudomonadota</taxon>
        <taxon>Gammaproteobacteria</taxon>
        <taxon>Enterobacterales</taxon>
        <taxon>Morganellaceae</taxon>
        <taxon>Morganella</taxon>
    </lineage>
</organism>
<sequence length="158" mass="18219">MTMPTENKNTPSDSENKLITLFSTLKNKKTETNKTGDFILTRQDNSYYIINSSTNIHYPALNGVICFYISHHHHGVMIRMAQTQADSQYITETDLSLRTQLSRMESENDILLAGAAHFCHGRMTHWYLSDKYSSQNEFHMSILKSPSINRLLPLHLIR</sequence>
<accession>A0A5M9R7R2</accession>
<dbReference type="Proteomes" id="UP000322181">
    <property type="component" value="Unassembled WGS sequence"/>
</dbReference>
<dbReference type="RefSeq" id="WP_150384546.1">
    <property type="nucleotide sequence ID" value="NZ_BAAAFS010000001.1"/>
</dbReference>
<evidence type="ECO:0000313" key="2">
    <source>
        <dbReference type="Proteomes" id="UP000322181"/>
    </source>
</evidence>
<dbReference type="EMBL" id="VXKB01000001">
    <property type="protein sequence ID" value="KAA8716349.1"/>
    <property type="molecule type" value="Genomic_DNA"/>
</dbReference>
<protein>
    <submittedName>
        <fullName evidence="1">Uncharacterized protein</fullName>
    </submittedName>
</protein>
<comment type="caution">
    <text evidence="1">The sequence shown here is derived from an EMBL/GenBank/DDBJ whole genome shotgun (WGS) entry which is preliminary data.</text>
</comment>
<name>A0A5M9R7R2_9GAMM</name>
<gene>
    <name evidence="1" type="ORF">F4V73_00145</name>
</gene>